<dbReference type="AlphaFoldDB" id="A0A6J2KRY6"/>
<dbReference type="KEGG" id="bman:114252592"/>
<dbReference type="RefSeq" id="XP_028042924.1">
    <property type="nucleotide sequence ID" value="XM_028187123.1"/>
</dbReference>
<dbReference type="GeneID" id="114252592"/>
<evidence type="ECO:0000313" key="3">
    <source>
        <dbReference type="Proteomes" id="UP000504629"/>
    </source>
</evidence>
<feature type="domain" description="PiggyBac transposable element-derived protein" evidence="2">
    <location>
        <begin position="460"/>
        <end position="837"/>
    </location>
</feature>
<dbReference type="PANTHER" id="PTHR46599">
    <property type="entry name" value="PIGGYBAC TRANSPOSABLE ELEMENT-DERIVED PROTEIN 4"/>
    <property type="match status" value="1"/>
</dbReference>
<evidence type="ECO:0000256" key="1">
    <source>
        <dbReference type="SAM" id="MobiDB-lite"/>
    </source>
</evidence>
<protein>
    <submittedName>
        <fullName evidence="4">Uncharacterized protein LOC114252592 isoform X1</fullName>
    </submittedName>
</protein>
<feature type="region of interest" description="Disordered" evidence="1">
    <location>
        <begin position="169"/>
        <end position="231"/>
    </location>
</feature>
<dbReference type="Proteomes" id="UP000504629">
    <property type="component" value="Unplaced"/>
</dbReference>
<feature type="region of interest" description="Disordered" evidence="1">
    <location>
        <begin position="79"/>
        <end position="145"/>
    </location>
</feature>
<feature type="compositionally biased region" description="Pro residues" evidence="1">
    <location>
        <begin position="220"/>
        <end position="231"/>
    </location>
</feature>
<sequence>MFFYLSWFMMQLRLGADGVIARSGLDFFLYACPKLIILLNFTACECEMLAAGFYFFSSICFWLLIACDAEIVSQSGQGAMRPRRGLGAARGRGAARGGGQRGVRGGRGGRRPRCARSLPFSHLGDENVEVETSPGPSGIPQRPSLTEQLKVAKVARLLDKKHENLLSADQKKELARLRDGKQVGNFKMPDAPEPQRGRGKGKGKGKGRGSEDSRMWRPCPLLPGVPTVPPPRVRQSWELQQQRPIDITAEQEGEDDDIESYFLPDITEDEEMRPPLLEDEEAVPSAGTPPQAKKRKIQFSPSMGIIQATALPQNIVPAEIELLGFTPSSTGTRTALDSGRSNYSMDIDIDMERDFIEPGEGSEVDEGDSANMVGMIDNSLKPRRIDDFPMDLDSIAEHEVVEVIQELDNAADEVLRNVVGPETDLLHFDWRGEPENFESVREAFTVPSTGPTFDNADLIPLDVFFKIWDADIIAYIVRETNRYGAQLIRSTIPSKPNSRLSRWKDVTSDEILRFLAVLMLQSLVIDYVEREYWYAVIEELQIGNFKEIMTYNRFIVIKRCLHFIDNATLPVPPTKLDKIIPIIEHLNKKFKSLYVLEQNIAIDESLLLWKGRLSFAQKIATKRARVGIKSYELCESRTGYLWQMEVYTGKGHAHVVQDGEPEERGQESDEPESATAQIVLNLTRPLFDKGHTLIMDNFYNAPLLSRILKVQHKTDSMGTLRLNREFVPEALKKKTKKNMKEGEVAFSTTKDLSVVVWMDKNIVAMISSFHPIEVGGIEKYGYYRYKPQVVLDYNFSMGGIDHKDQMLSAYPIERSRNIIWYKKLFRRLLNVSMHNAFVMFNHNRTHALRHREFRLQLAKQLLQSSRSAAPSRSLAPAARPEPAACIRDMHLPGKNTKKQRCKLCYSAKVQRSTVWRCTTCNVNLCIVGCYTVYHINLAQTPAI</sequence>
<feature type="compositionally biased region" description="Basic residues" evidence="1">
    <location>
        <begin position="197"/>
        <end position="207"/>
    </location>
</feature>
<keyword evidence="3" id="KW-1185">Reference proteome</keyword>
<evidence type="ECO:0000313" key="4">
    <source>
        <dbReference type="RefSeq" id="XP_028042924.1"/>
    </source>
</evidence>
<dbReference type="InterPro" id="IPR029526">
    <property type="entry name" value="PGBD"/>
</dbReference>
<feature type="compositionally biased region" description="Basic and acidic residues" evidence="1">
    <location>
        <begin position="169"/>
        <end position="181"/>
    </location>
</feature>
<feature type="compositionally biased region" description="Gly residues" evidence="1">
    <location>
        <begin position="88"/>
        <end position="106"/>
    </location>
</feature>
<evidence type="ECO:0000259" key="2">
    <source>
        <dbReference type="Pfam" id="PF13843"/>
    </source>
</evidence>
<name>A0A6J2KRY6_BOMMA</name>
<accession>A0A6J2KRY6</accession>
<dbReference type="PANTHER" id="PTHR46599:SF3">
    <property type="entry name" value="PIGGYBAC TRANSPOSABLE ELEMENT-DERIVED PROTEIN 4"/>
    <property type="match status" value="1"/>
</dbReference>
<reference evidence="4" key="1">
    <citation type="submission" date="2025-08" db="UniProtKB">
        <authorList>
            <consortium name="RefSeq"/>
        </authorList>
    </citation>
    <scope>IDENTIFICATION</scope>
    <source>
        <tissue evidence="4">Silk gland</tissue>
    </source>
</reference>
<dbReference type="OrthoDB" id="75807at2759"/>
<organism evidence="3 4">
    <name type="scientific">Bombyx mandarina</name>
    <name type="common">Wild silk moth</name>
    <name type="synonym">Wild silkworm</name>
    <dbReference type="NCBI Taxonomy" id="7092"/>
    <lineage>
        <taxon>Eukaryota</taxon>
        <taxon>Metazoa</taxon>
        <taxon>Ecdysozoa</taxon>
        <taxon>Arthropoda</taxon>
        <taxon>Hexapoda</taxon>
        <taxon>Insecta</taxon>
        <taxon>Pterygota</taxon>
        <taxon>Neoptera</taxon>
        <taxon>Endopterygota</taxon>
        <taxon>Lepidoptera</taxon>
        <taxon>Glossata</taxon>
        <taxon>Ditrysia</taxon>
        <taxon>Bombycoidea</taxon>
        <taxon>Bombycidae</taxon>
        <taxon>Bombycinae</taxon>
        <taxon>Bombyx</taxon>
    </lineage>
</organism>
<proteinExistence type="predicted"/>
<dbReference type="Pfam" id="PF13843">
    <property type="entry name" value="DDE_Tnp_1_7"/>
    <property type="match status" value="1"/>
</dbReference>
<gene>
    <name evidence="4" type="primary">LOC114252592</name>
</gene>